<dbReference type="InterPro" id="IPR027417">
    <property type="entry name" value="P-loop_NTPase"/>
</dbReference>
<organism evidence="1 2">
    <name type="scientific">Bacillus thuringiensis T01-328</name>
    <dbReference type="NCBI Taxonomy" id="1324966"/>
    <lineage>
        <taxon>Bacteria</taxon>
        <taxon>Bacillati</taxon>
        <taxon>Bacillota</taxon>
        <taxon>Bacilli</taxon>
        <taxon>Bacillales</taxon>
        <taxon>Bacillaceae</taxon>
        <taxon>Bacillus</taxon>
        <taxon>Bacillus cereus group</taxon>
    </lineage>
</organism>
<accession>A0AAN4KR50</accession>
<evidence type="ECO:0000313" key="1">
    <source>
        <dbReference type="EMBL" id="ERI01313.1"/>
    </source>
</evidence>
<dbReference type="Gene3D" id="3.40.50.300">
    <property type="entry name" value="P-loop containing nucleotide triphosphate hydrolases"/>
    <property type="match status" value="1"/>
</dbReference>
<reference evidence="1 2" key="1">
    <citation type="journal article" date="2013" name="Genome Announc.">
        <title>Draft Genome Sequence of Bacillus thuringiensis var. thuringiensis Strain T01-328, a Brazilian Isolate That Produces a Soluble Pesticide Protein, Cry1Ia.</title>
        <authorList>
            <person name="Varani A.M."/>
            <person name="Lemos M.V."/>
            <person name="Fernandes C.C."/>
            <person name="Lemos E.G."/>
            <person name="Alves E.C."/>
            <person name="Desiderio J.A."/>
        </authorList>
    </citation>
    <scope>NUCLEOTIDE SEQUENCE [LARGE SCALE GENOMIC DNA]</scope>
    <source>
        <strain evidence="1 2">T01-328</strain>
    </source>
</reference>
<gene>
    <name evidence="1" type="ORF">BTCBT_002868</name>
</gene>
<evidence type="ECO:0000313" key="2">
    <source>
        <dbReference type="Proteomes" id="UP000013487"/>
    </source>
</evidence>
<dbReference type="SUPFAM" id="SSF52540">
    <property type="entry name" value="P-loop containing nucleoside triphosphate hydrolases"/>
    <property type="match status" value="1"/>
</dbReference>
<proteinExistence type="predicted"/>
<sequence length="250" mass="28748">MNKENTSKMIVCYPILYGNGMKYTATSIAHYYKQKHPDKKVALVDFDVKVPYLCANFSMEDKIHGIDNLIEKIDGDFLNEELFKENMISLKNKVDLLKGTKLLKNYNLIEKKHVEKMIDLLRAMYDFIVVTVSPDIDNAGTINALFHGDEILLIGRNNFNNLEALPSAVRTVTHFKQNHVSVKLLFNMFNEHSNIDFSRCVGENNLSVIGTIFYNESHIDNQNLFKFGATSKLFSNKKQHEYTEIIEAIE</sequence>
<protein>
    <submittedName>
        <fullName evidence="1">Flp pilus assembly protein, ATPase CpaE</fullName>
    </submittedName>
</protein>
<dbReference type="RefSeq" id="WP_001031299.1">
    <property type="nucleotide sequence ID" value="NZ_ARXZ02000004.1"/>
</dbReference>
<comment type="caution">
    <text evidence="1">The sequence shown here is derived from an EMBL/GenBank/DDBJ whole genome shotgun (WGS) entry which is preliminary data.</text>
</comment>
<dbReference type="Proteomes" id="UP000013487">
    <property type="component" value="Unassembled WGS sequence"/>
</dbReference>
<dbReference type="EMBL" id="ARXZ02000004">
    <property type="protein sequence ID" value="ERI01313.1"/>
    <property type="molecule type" value="Genomic_DNA"/>
</dbReference>
<dbReference type="AlphaFoldDB" id="A0AAN4KR50"/>
<name>A0AAN4KR50_BACTU</name>